<keyword evidence="3" id="KW-1185">Reference proteome</keyword>
<dbReference type="SUPFAM" id="SSF51695">
    <property type="entry name" value="PLC-like phosphodiesterases"/>
    <property type="match status" value="1"/>
</dbReference>
<dbReference type="PANTHER" id="PTHR13593:SF113">
    <property type="entry name" value="SI:DKEY-266F7.9"/>
    <property type="match status" value="1"/>
</dbReference>
<dbReference type="InterPro" id="IPR017946">
    <property type="entry name" value="PLC-like_Pdiesterase_TIM-brl"/>
</dbReference>
<dbReference type="Pfam" id="PF00388">
    <property type="entry name" value="PI-PLC-X"/>
    <property type="match status" value="1"/>
</dbReference>
<reference evidence="2" key="1">
    <citation type="submission" date="2021-04" db="EMBL/GenBank/DDBJ databases">
        <authorList>
            <person name="Chebbi M.A.C M."/>
        </authorList>
    </citation>
    <scope>NUCLEOTIDE SEQUENCE</scope>
</reference>
<dbReference type="SMART" id="SM00148">
    <property type="entry name" value="PLCXc"/>
    <property type="match status" value="1"/>
</dbReference>
<protein>
    <submittedName>
        <fullName evidence="2">Similar to 1-phosphatidylinositol phosphodiesterase (Bacillus thuringiensis)</fullName>
    </submittedName>
</protein>
<dbReference type="InterPro" id="IPR051057">
    <property type="entry name" value="PI-PLC_domain"/>
</dbReference>
<name>A0A8J2HA38_COTCN</name>
<evidence type="ECO:0000259" key="1">
    <source>
        <dbReference type="SMART" id="SM00148"/>
    </source>
</evidence>
<dbReference type="Proteomes" id="UP000786811">
    <property type="component" value="Unassembled WGS sequence"/>
</dbReference>
<dbReference type="EMBL" id="CAJNRD030001118">
    <property type="protein sequence ID" value="CAG5083212.1"/>
    <property type="molecule type" value="Genomic_DNA"/>
</dbReference>
<dbReference type="GO" id="GO:0008081">
    <property type="term" value="F:phosphoric diester hydrolase activity"/>
    <property type="evidence" value="ECO:0007669"/>
    <property type="project" value="InterPro"/>
</dbReference>
<dbReference type="OrthoDB" id="7697653at2759"/>
<gene>
    <name evidence="2" type="ORF">HICCMSTLAB_LOCUS3767</name>
</gene>
<feature type="domain" description="Phosphatidylinositol-specific phospholipase C X" evidence="1">
    <location>
        <begin position="19"/>
        <end position="167"/>
    </location>
</feature>
<proteinExistence type="predicted"/>
<sequence length="309" mass="36280">MSNVKITKVHRKNILSLLPDNHLLGQLSLIGTHQSMTFSSSDIKLRKQELNITEQLNHGVRVFDISVRIETNYFKIYYQNQYLEASFNSLVYEINKFLKKNSQEFVILIINVDHEKKINSENILSPSYCEILNNYLGKYIGGERMHSKWSFDDKLHSLRGKILLATYQVTFAECAVWLGARCLMTDKLKFVENSFLYSHGNYQEDNIDYKWKKYMKFVASDLFDYYPCFIYDLSIYDEIHYSQGAAKYGGFDVNGQCFVPMNYRIDNYCRGDHKSAFNIFIVDYPTQEVIDHINGYNSDYHNPFEIALM</sequence>
<dbReference type="AlphaFoldDB" id="A0A8J2HA38"/>
<evidence type="ECO:0000313" key="3">
    <source>
        <dbReference type="Proteomes" id="UP000786811"/>
    </source>
</evidence>
<dbReference type="PROSITE" id="PS50007">
    <property type="entry name" value="PIPLC_X_DOMAIN"/>
    <property type="match status" value="1"/>
</dbReference>
<organism evidence="2 3">
    <name type="scientific">Cotesia congregata</name>
    <name type="common">Parasitoid wasp</name>
    <name type="synonym">Apanteles congregatus</name>
    <dbReference type="NCBI Taxonomy" id="51543"/>
    <lineage>
        <taxon>Eukaryota</taxon>
        <taxon>Metazoa</taxon>
        <taxon>Ecdysozoa</taxon>
        <taxon>Arthropoda</taxon>
        <taxon>Hexapoda</taxon>
        <taxon>Insecta</taxon>
        <taxon>Pterygota</taxon>
        <taxon>Neoptera</taxon>
        <taxon>Endopterygota</taxon>
        <taxon>Hymenoptera</taxon>
        <taxon>Apocrita</taxon>
        <taxon>Ichneumonoidea</taxon>
        <taxon>Braconidae</taxon>
        <taxon>Microgastrinae</taxon>
        <taxon>Cotesia</taxon>
    </lineage>
</organism>
<comment type="caution">
    <text evidence="2">The sequence shown here is derived from an EMBL/GenBank/DDBJ whole genome shotgun (WGS) entry which is preliminary data.</text>
</comment>
<evidence type="ECO:0000313" key="2">
    <source>
        <dbReference type="EMBL" id="CAG5083212.1"/>
    </source>
</evidence>
<dbReference type="PANTHER" id="PTHR13593">
    <property type="match status" value="1"/>
</dbReference>
<accession>A0A8J2HA38</accession>
<dbReference type="GO" id="GO:0006629">
    <property type="term" value="P:lipid metabolic process"/>
    <property type="evidence" value="ECO:0007669"/>
    <property type="project" value="InterPro"/>
</dbReference>
<dbReference type="Gene3D" id="3.20.20.190">
    <property type="entry name" value="Phosphatidylinositol (PI) phosphodiesterase"/>
    <property type="match status" value="1"/>
</dbReference>
<dbReference type="InterPro" id="IPR000909">
    <property type="entry name" value="PLipase_C_PInositol-sp_X_dom"/>
</dbReference>